<dbReference type="Gene3D" id="1.10.10.10">
    <property type="entry name" value="Winged helix-like DNA-binding domain superfamily/Winged helix DNA-binding domain"/>
    <property type="match status" value="1"/>
</dbReference>
<dbReference type="SMART" id="SM00895">
    <property type="entry name" value="FCD"/>
    <property type="match status" value="1"/>
</dbReference>
<dbReference type="Proteomes" id="UP001281217">
    <property type="component" value="Unassembled WGS sequence"/>
</dbReference>
<dbReference type="InterPro" id="IPR036388">
    <property type="entry name" value="WH-like_DNA-bd_sf"/>
</dbReference>
<comment type="caution">
    <text evidence="5">The sequence shown here is derived from an EMBL/GenBank/DDBJ whole genome shotgun (WGS) entry which is preliminary data.</text>
</comment>
<dbReference type="PANTHER" id="PTHR43537:SF5">
    <property type="entry name" value="UXU OPERON TRANSCRIPTIONAL REGULATOR"/>
    <property type="match status" value="1"/>
</dbReference>
<name>A0ABU5BTP8_9GAMM</name>
<dbReference type="PRINTS" id="PR00035">
    <property type="entry name" value="HTHGNTR"/>
</dbReference>
<dbReference type="PROSITE" id="PS50949">
    <property type="entry name" value="HTH_GNTR"/>
    <property type="match status" value="1"/>
</dbReference>
<dbReference type="Pfam" id="PF00392">
    <property type="entry name" value="GntR"/>
    <property type="match status" value="1"/>
</dbReference>
<reference evidence="6" key="1">
    <citation type="submission" date="2023-07" db="EMBL/GenBank/DDBJ databases">
        <authorList>
            <person name="de Witt J."/>
        </authorList>
    </citation>
    <scope>NUCLEOTIDE SEQUENCE [LARGE SCALE GENOMIC DNA]</scope>
    <source>
        <strain evidence="6">FZJ</strain>
    </source>
</reference>
<evidence type="ECO:0000313" key="5">
    <source>
        <dbReference type="EMBL" id="MDX9686137.1"/>
    </source>
</evidence>
<feature type="domain" description="HTH gntR-type" evidence="4">
    <location>
        <begin position="11"/>
        <end position="78"/>
    </location>
</feature>
<dbReference type="InterPro" id="IPR008920">
    <property type="entry name" value="TF_FadR/GntR_C"/>
</dbReference>
<dbReference type="InterPro" id="IPR036390">
    <property type="entry name" value="WH_DNA-bd_sf"/>
</dbReference>
<dbReference type="CDD" id="cd07377">
    <property type="entry name" value="WHTH_GntR"/>
    <property type="match status" value="1"/>
</dbReference>
<keyword evidence="3" id="KW-0804">Transcription</keyword>
<keyword evidence="6" id="KW-1185">Reference proteome</keyword>
<dbReference type="InterPro" id="IPR000524">
    <property type="entry name" value="Tscrpt_reg_HTH_GntR"/>
</dbReference>
<accession>A0ABU5BTP8</accession>
<evidence type="ECO:0000256" key="2">
    <source>
        <dbReference type="ARBA" id="ARBA00023125"/>
    </source>
</evidence>
<organism evidence="5 6">
    <name type="scientific">Halopseudomonas formosensis</name>
    <dbReference type="NCBI Taxonomy" id="1002526"/>
    <lineage>
        <taxon>Bacteria</taxon>
        <taxon>Pseudomonadati</taxon>
        <taxon>Pseudomonadota</taxon>
        <taxon>Gammaproteobacteria</taxon>
        <taxon>Pseudomonadales</taxon>
        <taxon>Pseudomonadaceae</taxon>
        <taxon>Halopseudomonas</taxon>
    </lineage>
</organism>
<evidence type="ECO:0000259" key="4">
    <source>
        <dbReference type="PROSITE" id="PS50949"/>
    </source>
</evidence>
<dbReference type="Gene3D" id="1.20.120.530">
    <property type="entry name" value="GntR ligand-binding domain-like"/>
    <property type="match status" value="1"/>
</dbReference>
<evidence type="ECO:0000256" key="1">
    <source>
        <dbReference type="ARBA" id="ARBA00023015"/>
    </source>
</evidence>
<dbReference type="Pfam" id="PF07729">
    <property type="entry name" value="FCD"/>
    <property type="match status" value="1"/>
</dbReference>
<evidence type="ECO:0000313" key="6">
    <source>
        <dbReference type="Proteomes" id="UP001281217"/>
    </source>
</evidence>
<dbReference type="SUPFAM" id="SSF48008">
    <property type="entry name" value="GntR ligand-binding domain-like"/>
    <property type="match status" value="1"/>
</dbReference>
<keyword evidence="2" id="KW-0238">DNA-binding</keyword>
<gene>
    <name evidence="5" type="ORF">RED13_000518</name>
</gene>
<dbReference type="PANTHER" id="PTHR43537">
    <property type="entry name" value="TRANSCRIPTIONAL REGULATOR, GNTR FAMILY"/>
    <property type="match status" value="1"/>
</dbReference>
<sequence>MTLPASAEPRRNLTEHIYQRLKQDIFDFRLLPGDRITENVIAEQMSASRTPVREALMRLQREGFVEVFYRSGWQIRPFDFQQFEQLYDVRVILEMAAVSRLCELQPTTELEALQAIWLVPIEERQSHGPSVCQLDEHFHLDLVRACGNPELARIHHDLTERLRIVRRIDFTRDNRIEATYREHAEILHSITQRRADQAQLLIRTHIEESKAEVRKITLHMLFEARQHQDDSRRLA</sequence>
<dbReference type="InterPro" id="IPR011711">
    <property type="entry name" value="GntR_C"/>
</dbReference>
<dbReference type="SMART" id="SM00345">
    <property type="entry name" value="HTH_GNTR"/>
    <property type="match status" value="1"/>
</dbReference>
<dbReference type="EMBL" id="JAVRDO010000002">
    <property type="protein sequence ID" value="MDX9686137.1"/>
    <property type="molecule type" value="Genomic_DNA"/>
</dbReference>
<protein>
    <submittedName>
        <fullName evidence="5">GntR family transcriptional regulator</fullName>
    </submittedName>
</protein>
<dbReference type="RefSeq" id="WP_320330409.1">
    <property type="nucleotide sequence ID" value="NZ_JAVRDO010000002.1"/>
</dbReference>
<proteinExistence type="predicted"/>
<dbReference type="SUPFAM" id="SSF46785">
    <property type="entry name" value="Winged helix' DNA-binding domain"/>
    <property type="match status" value="1"/>
</dbReference>
<keyword evidence="1" id="KW-0805">Transcription regulation</keyword>
<evidence type="ECO:0000256" key="3">
    <source>
        <dbReference type="ARBA" id="ARBA00023163"/>
    </source>
</evidence>